<feature type="domain" description="N-acetyltransferase" evidence="3">
    <location>
        <begin position="3"/>
        <end position="143"/>
    </location>
</feature>
<organism evidence="4 5">
    <name type="scientific">Streptococcus cuniculi</name>
    <dbReference type="NCBI Taxonomy" id="1432788"/>
    <lineage>
        <taxon>Bacteria</taxon>
        <taxon>Bacillati</taxon>
        <taxon>Bacillota</taxon>
        <taxon>Bacilli</taxon>
        <taxon>Lactobacillales</taxon>
        <taxon>Streptococcaceae</taxon>
        <taxon>Streptococcus</taxon>
    </lineage>
</organism>
<dbReference type="Gene3D" id="3.40.630.30">
    <property type="match status" value="1"/>
</dbReference>
<keyword evidence="5" id="KW-1185">Reference proteome</keyword>
<dbReference type="PROSITE" id="PS51186">
    <property type="entry name" value="GNAT"/>
    <property type="match status" value="1"/>
</dbReference>
<dbReference type="EMBL" id="MSJM01000003">
    <property type="protein sequence ID" value="OLF48054.1"/>
    <property type="molecule type" value="Genomic_DNA"/>
</dbReference>
<dbReference type="PANTHER" id="PTHR43877:SF2">
    <property type="entry name" value="AMINOALKYLPHOSPHONATE N-ACETYLTRANSFERASE-RELATED"/>
    <property type="match status" value="1"/>
</dbReference>
<evidence type="ECO:0000313" key="5">
    <source>
        <dbReference type="Proteomes" id="UP000186890"/>
    </source>
</evidence>
<dbReference type="RefSeq" id="WP_075104407.1">
    <property type="nucleotide sequence ID" value="NZ_MSJM01000003.1"/>
</dbReference>
<dbReference type="InterPro" id="IPR050832">
    <property type="entry name" value="Bact_Acetyltransf"/>
</dbReference>
<dbReference type="AlphaFoldDB" id="A0A1Q8E8D3"/>
<dbReference type="GO" id="GO:0016747">
    <property type="term" value="F:acyltransferase activity, transferring groups other than amino-acyl groups"/>
    <property type="evidence" value="ECO:0007669"/>
    <property type="project" value="InterPro"/>
</dbReference>
<accession>A0A1Q8E8D3</accession>
<dbReference type="InterPro" id="IPR000182">
    <property type="entry name" value="GNAT_dom"/>
</dbReference>
<reference evidence="5" key="1">
    <citation type="submission" date="2016-12" db="EMBL/GenBank/DDBJ databases">
        <authorList>
            <person name="Gulvik C.A."/>
        </authorList>
    </citation>
    <scope>NUCLEOTIDE SEQUENCE [LARGE SCALE GENOMIC DNA]</scope>
    <source>
        <strain evidence="5">NED12-00049-6B</strain>
    </source>
</reference>
<sequence>MSGRIVLAREDEVEIWLGFARQVWSSDAERLRTGFLNHQFPYEFLYWKAGEALAWLSLSIRKEYVEGCSSLPIAYLEGIAVLPHARKQGIAGELLTFAKRWAKEQGCSQLASDCALENNSSQEFHRKIGFREVGRSIHYIVEI</sequence>
<name>A0A1Q8E8D3_9STRE</name>
<keyword evidence="2" id="KW-0012">Acyltransferase</keyword>
<dbReference type="PANTHER" id="PTHR43877">
    <property type="entry name" value="AMINOALKYLPHOSPHONATE N-ACETYLTRANSFERASE-RELATED-RELATED"/>
    <property type="match status" value="1"/>
</dbReference>
<keyword evidence="1 4" id="KW-0808">Transferase</keyword>
<protein>
    <submittedName>
        <fullName evidence="4">GNAT family N-acetyltransferase</fullName>
    </submittedName>
</protein>
<dbReference type="Proteomes" id="UP000186890">
    <property type="component" value="Unassembled WGS sequence"/>
</dbReference>
<dbReference type="InterPro" id="IPR016181">
    <property type="entry name" value="Acyl_CoA_acyltransferase"/>
</dbReference>
<gene>
    <name evidence="4" type="ORF">BU202_03415</name>
</gene>
<dbReference type="OrthoDB" id="118633at2"/>
<evidence type="ECO:0000256" key="1">
    <source>
        <dbReference type="ARBA" id="ARBA00022679"/>
    </source>
</evidence>
<dbReference type="CDD" id="cd04301">
    <property type="entry name" value="NAT_SF"/>
    <property type="match status" value="1"/>
</dbReference>
<comment type="caution">
    <text evidence="4">The sequence shown here is derived from an EMBL/GenBank/DDBJ whole genome shotgun (WGS) entry which is preliminary data.</text>
</comment>
<proteinExistence type="predicted"/>
<dbReference type="SUPFAM" id="SSF55729">
    <property type="entry name" value="Acyl-CoA N-acyltransferases (Nat)"/>
    <property type="match status" value="1"/>
</dbReference>
<dbReference type="Pfam" id="PF00583">
    <property type="entry name" value="Acetyltransf_1"/>
    <property type="match status" value="1"/>
</dbReference>
<evidence type="ECO:0000256" key="2">
    <source>
        <dbReference type="ARBA" id="ARBA00023315"/>
    </source>
</evidence>
<evidence type="ECO:0000259" key="3">
    <source>
        <dbReference type="PROSITE" id="PS51186"/>
    </source>
</evidence>
<evidence type="ECO:0000313" key="4">
    <source>
        <dbReference type="EMBL" id="OLF48054.1"/>
    </source>
</evidence>